<dbReference type="EMBL" id="LROM01000152">
    <property type="protein sequence ID" value="OEZ91474.1"/>
    <property type="molecule type" value="Genomic_DNA"/>
</dbReference>
<name>A0A1E7W649_9BURK</name>
<evidence type="ECO:0000313" key="2">
    <source>
        <dbReference type="Proteomes" id="UP000175989"/>
    </source>
</evidence>
<dbReference type="RefSeq" id="WP_070251953.1">
    <property type="nucleotide sequence ID" value="NZ_LROM01000152.1"/>
</dbReference>
<proteinExistence type="predicted"/>
<dbReference type="Proteomes" id="UP000175989">
    <property type="component" value="Unassembled WGS sequence"/>
</dbReference>
<comment type="caution">
    <text evidence="1">The sequence shown here is derived from an EMBL/GenBank/DDBJ whole genome shotgun (WGS) entry which is preliminary data.</text>
</comment>
<sequence>MQQTDFFGFSRAFPESDAQAILGARLNVRFDLSNGFGILRPGDDVSLIFKSGSGMRTYELNFAKLCDLLREPPIDDE</sequence>
<accession>A0A1E7W649</accession>
<keyword evidence="2" id="KW-1185">Reference proteome</keyword>
<dbReference type="AlphaFoldDB" id="A0A1E7W649"/>
<gene>
    <name evidence="1" type="ORF">DUPY_50860</name>
</gene>
<organism evidence="1 2">
    <name type="scientific">Duganella phyllosphaerae</name>
    <dbReference type="NCBI Taxonomy" id="762836"/>
    <lineage>
        <taxon>Bacteria</taxon>
        <taxon>Pseudomonadati</taxon>
        <taxon>Pseudomonadota</taxon>
        <taxon>Betaproteobacteria</taxon>
        <taxon>Burkholderiales</taxon>
        <taxon>Oxalobacteraceae</taxon>
        <taxon>Telluria group</taxon>
        <taxon>Duganella</taxon>
    </lineage>
</organism>
<evidence type="ECO:0000313" key="1">
    <source>
        <dbReference type="EMBL" id="OEZ91474.1"/>
    </source>
</evidence>
<reference evidence="2" key="1">
    <citation type="journal article" date="2016" name="Front. Microbiol.">
        <title>Molecular Keys to the Janthinobacterium and Duganella spp. Interaction with the Plant Pathogen Fusarium graminearum.</title>
        <authorList>
            <person name="Haack F.S."/>
            <person name="Poehlein A."/>
            <person name="Kroger C."/>
            <person name="Voigt C.A."/>
            <person name="Piepenbring M."/>
            <person name="Bode H.B."/>
            <person name="Daniel R."/>
            <person name="Schafer W."/>
            <person name="Streit W.R."/>
        </authorList>
    </citation>
    <scope>NUCLEOTIDE SEQUENCE [LARGE SCALE GENOMIC DNA]</scope>
    <source>
        <strain evidence="2">T54</strain>
    </source>
</reference>
<protein>
    <submittedName>
        <fullName evidence="1">Uncharacterized protein</fullName>
    </submittedName>
</protein>